<protein>
    <recommendedName>
        <fullName evidence="2">Apple domain-containing protein</fullName>
    </recommendedName>
</protein>
<dbReference type="HOGENOM" id="CLU_1442374_0_0_1"/>
<keyword evidence="5" id="KW-1185">Reference proteome</keyword>
<dbReference type="EnsemblMetazoa" id="CapteT187927">
    <property type="protein sequence ID" value="CapteP187927"/>
    <property type="gene ID" value="CapteG187927"/>
</dbReference>
<dbReference type="OrthoDB" id="5983572at2759"/>
<gene>
    <name evidence="3" type="ORF">CAPTEDRAFT_187927</name>
</gene>
<reference evidence="3 5" key="2">
    <citation type="journal article" date="2013" name="Nature">
        <title>Insights into bilaterian evolution from three spiralian genomes.</title>
        <authorList>
            <person name="Simakov O."/>
            <person name="Marletaz F."/>
            <person name="Cho S.J."/>
            <person name="Edsinger-Gonzales E."/>
            <person name="Havlak P."/>
            <person name="Hellsten U."/>
            <person name="Kuo D.H."/>
            <person name="Larsson T."/>
            <person name="Lv J."/>
            <person name="Arendt D."/>
            <person name="Savage R."/>
            <person name="Osoegawa K."/>
            <person name="de Jong P."/>
            <person name="Grimwood J."/>
            <person name="Chapman J.A."/>
            <person name="Shapiro H."/>
            <person name="Aerts A."/>
            <person name="Otillar R.P."/>
            <person name="Terry A.Y."/>
            <person name="Boore J.L."/>
            <person name="Grigoriev I.V."/>
            <person name="Lindberg D.R."/>
            <person name="Seaver E.C."/>
            <person name="Weisblat D.A."/>
            <person name="Putnam N.H."/>
            <person name="Rokhsar D.S."/>
        </authorList>
    </citation>
    <scope>NUCLEOTIDE SEQUENCE</scope>
    <source>
        <strain evidence="3 5">I ESC-2004</strain>
    </source>
</reference>
<dbReference type="AlphaFoldDB" id="R7UCW6"/>
<keyword evidence="1" id="KW-0732">Signal</keyword>
<sequence length="188" mass="20989">MVLFAIACWLSLVINCGAIRQQTAQLFSPFQISTPVFSEFLLPSMIKCIVLCTQTDNCAAVDVIQESSSVLCKLRDKIQASTPVLLVTDPPSQQFIIGTWEFIKHINTCIIGFNDIILYGISVDECKATCVSERAFFCRTAEWLPANPTRSSRCSLSKDWKDSVSDGAWENPCSVAQEHIVYQRMPVK</sequence>
<dbReference type="Proteomes" id="UP000014760">
    <property type="component" value="Unassembled WGS sequence"/>
</dbReference>
<reference evidence="4" key="3">
    <citation type="submission" date="2015-06" db="UniProtKB">
        <authorList>
            <consortium name="EnsemblMetazoa"/>
        </authorList>
    </citation>
    <scope>IDENTIFICATION</scope>
</reference>
<accession>R7UCW6</accession>
<proteinExistence type="predicted"/>
<evidence type="ECO:0000256" key="1">
    <source>
        <dbReference type="SAM" id="SignalP"/>
    </source>
</evidence>
<dbReference type="InterPro" id="IPR003609">
    <property type="entry name" value="Pan_app"/>
</dbReference>
<feature type="domain" description="Apple" evidence="2">
    <location>
        <begin position="101"/>
        <end position="163"/>
    </location>
</feature>
<organism evidence="3">
    <name type="scientific">Capitella teleta</name>
    <name type="common">Polychaete worm</name>
    <dbReference type="NCBI Taxonomy" id="283909"/>
    <lineage>
        <taxon>Eukaryota</taxon>
        <taxon>Metazoa</taxon>
        <taxon>Spiralia</taxon>
        <taxon>Lophotrochozoa</taxon>
        <taxon>Annelida</taxon>
        <taxon>Polychaeta</taxon>
        <taxon>Sedentaria</taxon>
        <taxon>Scolecida</taxon>
        <taxon>Capitellidae</taxon>
        <taxon>Capitella</taxon>
    </lineage>
</organism>
<name>R7UCW6_CAPTE</name>
<evidence type="ECO:0000259" key="2">
    <source>
        <dbReference type="Pfam" id="PF00024"/>
    </source>
</evidence>
<dbReference type="Pfam" id="PF00024">
    <property type="entry name" value="PAN_1"/>
    <property type="match status" value="1"/>
</dbReference>
<dbReference type="Gene3D" id="3.50.4.10">
    <property type="entry name" value="Hepatocyte Growth Factor"/>
    <property type="match status" value="1"/>
</dbReference>
<dbReference type="EMBL" id="AMQN01001757">
    <property type="status" value="NOT_ANNOTATED_CDS"/>
    <property type="molecule type" value="Genomic_DNA"/>
</dbReference>
<feature type="chain" id="PRO_5008787881" description="Apple domain-containing protein" evidence="1">
    <location>
        <begin position="19"/>
        <end position="188"/>
    </location>
</feature>
<dbReference type="EMBL" id="KB305378">
    <property type="protein sequence ID" value="ELU01102.1"/>
    <property type="molecule type" value="Genomic_DNA"/>
</dbReference>
<evidence type="ECO:0000313" key="5">
    <source>
        <dbReference type="Proteomes" id="UP000014760"/>
    </source>
</evidence>
<reference evidence="5" key="1">
    <citation type="submission" date="2012-12" db="EMBL/GenBank/DDBJ databases">
        <authorList>
            <person name="Hellsten U."/>
            <person name="Grimwood J."/>
            <person name="Chapman J.A."/>
            <person name="Shapiro H."/>
            <person name="Aerts A."/>
            <person name="Otillar R.P."/>
            <person name="Terry A.Y."/>
            <person name="Boore J.L."/>
            <person name="Simakov O."/>
            <person name="Marletaz F."/>
            <person name="Cho S.-J."/>
            <person name="Edsinger-Gonzales E."/>
            <person name="Havlak P."/>
            <person name="Kuo D.-H."/>
            <person name="Larsson T."/>
            <person name="Lv J."/>
            <person name="Arendt D."/>
            <person name="Savage R."/>
            <person name="Osoegawa K."/>
            <person name="de Jong P."/>
            <person name="Lindberg D.R."/>
            <person name="Seaver E.C."/>
            <person name="Weisblat D.A."/>
            <person name="Putnam N.H."/>
            <person name="Grigoriev I.V."/>
            <person name="Rokhsar D.S."/>
        </authorList>
    </citation>
    <scope>NUCLEOTIDE SEQUENCE</scope>
    <source>
        <strain evidence="5">I ESC-2004</strain>
    </source>
</reference>
<evidence type="ECO:0000313" key="3">
    <source>
        <dbReference type="EMBL" id="ELU01102.1"/>
    </source>
</evidence>
<evidence type="ECO:0000313" key="4">
    <source>
        <dbReference type="EnsemblMetazoa" id="CapteP187927"/>
    </source>
</evidence>
<feature type="signal peptide" evidence="1">
    <location>
        <begin position="1"/>
        <end position="18"/>
    </location>
</feature>
<dbReference type="SUPFAM" id="SSF57414">
    <property type="entry name" value="Hairpin loop containing domain-like"/>
    <property type="match status" value="1"/>
</dbReference>